<proteinExistence type="predicted"/>
<feature type="transmembrane region" description="Helical" evidence="1">
    <location>
        <begin position="53"/>
        <end position="74"/>
    </location>
</feature>
<evidence type="ECO:0000313" key="3">
    <source>
        <dbReference type="Proteomes" id="UP000479132"/>
    </source>
</evidence>
<comment type="caution">
    <text evidence="2">The sequence shown here is derived from an EMBL/GenBank/DDBJ whole genome shotgun (WGS) entry which is preliminary data.</text>
</comment>
<feature type="transmembrane region" description="Helical" evidence="1">
    <location>
        <begin position="105"/>
        <end position="129"/>
    </location>
</feature>
<organism evidence="2 3">
    <name type="scientific">Fodinibius halophilus</name>
    <dbReference type="NCBI Taxonomy" id="1736908"/>
    <lineage>
        <taxon>Bacteria</taxon>
        <taxon>Pseudomonadati</taxon>
        <taxon>Balneolota</taxon>
        <taxon>Balneolia</taxon>
        <taxon>Balneolales</taxon>
        <taxon>Balneolaceae</taxon>
        <taxon>Fodinibius</taxon>
    </lineage>
</organism>
<protein>
    <submittedName>
        <fullName evidence="2">Uncharacterized protein</fullName>
    </submittedName>
</protein>
<dbReference type="EMBL" id="JAALLS010000003">
    <property type="protein sequence ID" value="NGP87502.1"/>
    <property type="molecule type" value="Genomic_DNA"/>
</dbReference>
<keyword evidence="1" id="KW-1133">Transmembrane helix</keyword>
<reference evidence="2 3" key="1">
    <citation type="submission" date="2020-02" db="EMBL/GenBank/DDBJ databases">
        <title>Aliifodinibius halophilus 2W32, complete genome.</title>
        <authorList>
            <person name="Li Y."/>
            <person name="Wu S."/>
        </authorList>
    </citation>
    <scope>NUCLEOTIDE SEQUENCE [LARGE SCALE GENOMIC DNA]</scope>
    <source>
        <strain evidence="2 3">2W32</strain>
    </source>
</reference>
<sequence length="261" mass="28934">MIRFITRTIFKNKALWSWPAIVLLFVLAIMYWGDIAAAQNSYSFSVQVGDLNLSAAMVMSQIIGLITLVCIIGFPNHFSQNLKSERSSLILSKPISRSDFFFSDLAAVSIVAVAYTLITLLLLAIMLAIKAAIFPFQFFLGILLFLPLLILTYYITIVLFLTITNSYLAGAILGWFITSLSAGLLKIEKLIDLFGIESELFRYFMVALSYIIPSAGGVEELLKQIYSGGFSALDGGLLAFILVSCLPLGLLSLYIFRKKEF</sequence>
<keyword evidence="1" id="KW-0472">Membrane</keyword>
<feature type="transmembrane region" description="Helical" evidence="1">
    <location>
        <begin position="167"/>
        <end position="188"/>
    </location>
</feature>
<keyword evidence="3" id="KW-1185">Reference proteome</keyword>
<accession>A0A6M1TAZ0</accession>
<keyword evidence="1" id="KW-0812">Transmembrane</keyword>
<dbReference type="AlphaFoldDB" id="A0A6M1TAZ0"/>
<dbReference type="RefSeq" id="WP_165266309.1">
    <property type="nucleotide sequence ID" value="NZ_JAALLS010000003.1"/>
</dbReference>
<feature type="transmembrane region" description="Helical" evidence="1">
    <location>
        <begin position="15"/>
        <end position="32"/>
    </location>
</feature>
<name>A0A6M1TAZ0_9BACT</name>
<evidence type="ECO:0000313" key="2">
    <source>
        <dbReference type="EMBL" id="NGP87502.1"/>
    </source>
</evidence>
<feature type="transmembrane region" description="Helical" evidence="1">
    <location>
        <begin position="237"/>
        <end position="256"/>
    </location>
</feature>
<feature type="transmembrane region" description="Helical" evidence="1">
    <location>
        <begin position="136"/>
        <end position="161"/>
    </location>
</feature>
<dbReference type="Proteomes" id="UP000479132">
    <property type="component" value="Unassembled WGS sequence"/>
</dbReference>
<feature type="transmembrane region" description="Helical" evidence="1">
    <location>
        <begin position="200"/>
        <end position="217"/>
    </location>
</feature>
<gene>
    <name evidence="2" type="ORF">G3569_03975</name>
</gene>
<evidence type="ECO:0000256" key="1">
    <source>
        <dbReference type="SAM" id="Phobius"/>
    </source>
</evidence>